<dbReference type="InterPro" id="IPR006059">
    <property type="entry name" value="SBP"/>
</dbReference>
<dbReference type="Proteomes" id="UP000886884">
    <property type="component" value="Unassembled WGS sequence"/>
</dbReference>
<sequence length="486" mass="54333">MKKWICCLLTLALCLPLAAVAEAEEEMTIVLFRSGNGMPAPEDDVILPGIEEALGVNVEWNVITAEYDTQLNVRLAGGNVPDIFEVPYLMAPTYARQGLLLDIEPYLDQMPHFKEAYTDEYLEKCYVADGMYMIAARPYIPYADNCIRRDWLNTVGLDAPSTLDELYDVLYAFTYEDPDGNNKNDTYGITGQGLSAFNIVFNAYGTTAPGSFLIEDNQVVYSSVDPRLKDAIAFIQTLVDAGVVDPEIITNQSLEHRDKALAGYAGILSSVTFWELFKETYMNQALEICPTAHWELMMGVEGPGGKYDDVYDSSNASGYFAINADLADQPERLNKVLELVDFLCDEETGQRLAAFGLEGTHYELDEEGNLVALPALNDLTYSFNYLICGRDDLPYLKAKFPYLDEQIDQCGEMTTLSIYNARVTVPEGVTASDIERYATEEITRFIYGERPLEEWDAYVDTLYSVYNLQAYLDGATADLTEAGYIQ</sequence>
<dbReference type="Gene3D" id="3.40.190.10">
    <property type="entry name" value="Periplasmic binding protein-like II"/>
    <property type="match status" value="2"/>
</dbReference>
<dbReference type="InterPro" id="IPR050490">
    <property type="entry name" value="Bact_solute-bd_prot1"/>
</dbReference>
<dbReference type="Pfam" id="PF01547">
    <property type="entry name" value="SBP_bac_1"/>
    <property type="match status" value="1"/>
</dbReference>
<dbReference type="PANTHER" id="PTHR43649:SF12">
    <property type="entry name" value="DIACETYLCHITOBIOSE BINDING PROTEIN DASA"/>
    <property type="match status" value="1"/>
</dbReference>
<dbReference type="PANTHER" id="PTHR43649">
    <property type="entry name" value="ARABINOSE-BINDING PROTEIN-RELATED"/>
    <property type="match status" value="1"/>
</dbReference>
<dbReference type="EMBL" id="DVOT01000067">
    <property type="protein sequence ID" value="HIV27067.1"/>
    <property type="molecule type" value="Genomic_DNA"/>
</dbReference>
<dbReference type="SUPFAM" id="SSF53850">
    <property type="entry name" value="Periplasmic binding protein-like II"/>
    <property type="match status" value="1"/>
</dbReference>
<reference evidence="2" key="2">
    <citation type="journal article" date="2021" name="PeerJ">
        <title>Extensive microbial diversity within the chicken gut microbiome revealed by metagenomics and culture.</title>
        <authorList>
            <person name="Gilroy R."/>
            <person name="Ravi A."/>
            <person name="Getino M."/>
            <person name="Pursley I."/>
            <person name="Horton D.L."/>
            <person name="Alikhan N.F."/>
            <person name="Baker D."/>
            <person name="Gharbi K."/>
            <person name="Hall N."/>
            <person name="Watson M."/>
            <person name="Adriaenssens E.M."/>
            <person name="Foster-Nyarko E."/>
            <person name="Jarju S."/>
            <person name="Secka A."/>
            <person name="Antonio M."/>
            <person name="Oren A."/>
            <person name="Chaudhuri R.R."/>
            <person name="La Ragione R."/>
            <person name="Hildebrand F."/>
            <person name="Pallen M.J."/>
        </authorList>
    </citation>
    <scope>NUCLEOTIDE SEQUENCE</scope>
    <source>
        <strain evidence="2">CHK183-6373</strain>
    </source>
</reference>
<comment type="caution">
    <text evidence="2">The sequence shown here is derived from an EMBL/GenBank/DDBJ whole genome shotgun (WGS) entry which is preliminary data.</text>
</comment>
<name>A0A9D1P6A5_9FIRM</name>
<reference evidence="2" key="1">
    <citation type="submission" date="2020-10" db="EMBL/GenBank/DDBJ databases">
        <authorList>
            <person name="Gilroy R."/>
        </authorList>
    </citation>
    <scope>NUCLEOTIDE SEQUENCE</scope>
    <source>
        <strain evidence="2">CHK183-6373</strain>
    </source>
</reference>
<evidence type="ECO:0000313" key="2">
    <source>
        <dbReference type="EMBL" id="HIV27067.1"/>
    </source>
</evidence>
<keyword evidence="1" id="KW-0732">Signal</keyword>
<accession>A0A9D1P6A5</accession>
<feature type="chain" id="PRO_5038645688" evidence="1">
    <location>
        <begin position="24"/>
        <end position="486"/>
    </location>
</feature>
<organism evidence="2 3">
    <name type="scientific">Candidatus Ornithocaccomicrobium faecavium</name>
    <dbReference type="NCBI Taxonomy" id="2840890"/>
    <lineage>
        <taxon>Bacteria</taxon>
        <taxon>Bacillati</taxon>
        <taxon>Bacillota</taxon>
        <taxon>Clostridia</taxon>
        <taxon>Candidatus Ornithocaccomicrobium</taxon>
    </lineage>
</organism>
<evidence type="ECO:0000313" key="3">
    <source>
        <dbReference type="Proteomes" id="UP000886884"/>
    </source>
</evidence>
<protein>
    <submittedName>
        <fullName evidence="2">Extracellular solute-binding protein</fullName>
    </submittedName>
</protein>
<feature type="signal peptide" evidence="1">
    <location>
        <begin position="1"/>
        <end position="23"/>
    </location>
</feature>
<dbReference type="AlphaFoldDB" id="A0A9D1P6A5"/>
<proteinExistence type="predicted"/>
<evidence type="ECO:0000256" key="1">
    <source>
        <dbReference type="SAM" id="SignalP"/>
    </source>
</evidence>
<gene>
    <name evidence="2" type="ORF">IAA64_03785</name>
</gene>